<dbReference type="InterPro" id="IPR051297">
    <property type="entry name" value="PalB/RIM13"/>
</dbReference>
<protein>
    <recommendedName>
        <fullName evidence="5">Calpain catalytic domain-containing protein</fullName>
    </recommendedName>
</protein>
<proteinExistence type="predicted"/>
<dbReference type="SUPFAM" id="SSF54001">
    <property type="entry name" value="Cysteine proteinases"/>
    <property type="match status" value="1"/>
</dbReference>
<evidence type="ECO:0000256" key="2">
    <source>
        <dbReference type="ARBA" id="ARBA00022801"/>
    </source>
</evidence>
<evidence type="ECO:0008006" key="5">
    <source>
        <dbReference type="Google" id="ProtNLM"/>
    </source>
</evidence>
<dbReference type="InterPro" id="IPR038765">
    <property type="entry name" value="Papain-like_cys_pep_sf"/>
</dbReference>
<keyword evidence="3" id="KW-0788">Thiol protease</keyword>
<dbReference type="EMBL" id="MN740685">
    <property type="protein sequence ID" value="QHU07647.1"/>
    <property type="molecule type" value="Genomic_DNA"/>
</dbReference>
<reference evidence="4" key="1">
    <citation type="journal article" date="2020" name="Nature">
        <title>Giant virus diversity and host interactions through global metagenomics.</title>
        <authorList>
            <person name="Schulz F."/>
            <person name="Roux S."/>
            <person name="Paez-Espino D."/>
            <person name="Jungbluth S."/>
            <person name="Walsh D.A."/>
            <person name="Denef V.J."/>
            <person name="McMahon K.D."/>
            <person name="Konstantinidis K.T."/>
            <person name="Eloe-Fadrosh E.A."/>
            <person name="Kyrpides N.C."/>
            <person name="Woyke T."/>
        </authorList>
    </citation>
    <scope>NUCLEOTIDE SEQUENCE</scope>
    <source>
        <strain evidence="4">GVMAG-S-1041349-163</strain>
    </source>
</reference>
<dbReference type="AlphaFoldDB" id="A0A6C0JT90"/>
<evidence type="ECO:0000313" key="4">
    <source>
        <dbReference type="EMBL" id="QHU07647.1"/>
    </source>
</evidence>
<dbReference type="GO" id="GO:0004197">
    <property type="term" value="F:cysteine-type endopeptidase activity"/>
    <property type="evidence" value="ECO:0007669"/>
    <property type="project" value="TreeGrafter"/>
</dbReference>
<organism evidence="4">
    <name type="scientific">viral metagenome</name>
    <dbReference type="NCBI Taxonomy" id="1070528"/>
    <lineage>
        <taxon>unclassified sequences</taxon>
        <taxon>metagenomes</taxon>
        <taxon>organismal metagenomes</taxon>
    </lineage>
</organism>
<sequence>MESEILLNRIKDHEYKINENIADSNGFNIKDLVSGYEEYKFGFYKNLIPRRKEYLDPFNTIRHLLFSHLYNLLNNEIKEKIKEGDINYSMAKECVKNNLENKNLYVNTAINSYKNVIFHLETLYISVSYFKYLIEKYKKFITDLESIDEYMFKNWVDKVIKESQFFDTKCDKTFKYNIIKNKFKEAINDQTYKSIFLFNDCYNQCFRFLKINRNNTPLEKEIQNIQLDCIERLNDNTDVIVVQNKEQSYKVINGKMRKQITKHEFEVILAGARVGINQSNYLTLFKPFKFELNMKVETTSGFNMKSEDNVNFIRSSLIVLAYHENRYKSMLISNLIYPQKNGIPQYNPKGKYYVKMFLNGFWRLIMLKDMKNIFWVTLLEKAYIKQVGNSISNFEFECYKFTGWIPEVLNLNTLEDKKIFKTKVLYSIYLNKINFLCGISSKDNNSYAVLDIKLNNEKDFFLLLQNASNHFWIKVDNMFQSFDKFVCLRNPKTYKHKYEIHNNSVSDTQFVVKSVPQLLTIFFTHHTGELYSGVFILSIRSTKNKKDIRAHKIGSDTILLNYLTTEYENLVSIDRNDDTFDPFSYTVQVYSSKSIQVLK</sequence>
<evidence type="ECO:0000256" key="3">
    <source>
        <dbReference type="ARBA" id="ARBA00022807"/>
    </source>
</evidence>
<dbReference type="PANTHER" id="PTHR46143">
    <property type="entry name" value="CALPAIN-7"/>
    <property type="match status" value="1"/>
</dbReference>
<dbReference type="PANTHER" id="PTHR46143:SF1">
    <property type="entry name" value="CALPAIN-7"/>
    <property type="match status" value="1"/>
</dbReference>
<accession>A0A6C0JT90</accession>
<dbReference type="GO" id="GO:0006508">
    <property type="term" value="P:proteolysis"/>
    <property type="evidence" value="ECO:0007669"/>
    <property type="project" value="UniProtKB-KW"/>
</dbReference>
<keyword evidence="2" id="KW-0378">Hydrolase</keyword>
<name>A0A6C0JT90_9ZZZZ</name>
<evidence type="ECO:0000256" key="1">
    <source>
        <dbReference type="ARBA" id="ARBA00022670"/>
    </source>
</evidence>
<keyword evidence="1" id="KW-0645">Protease</keyword>